<dbReference type="InterPro" id="IPR001810">
    <property type="entry name" value="F-box_dom"/>
</dbReference>
<reference evidence="2" key="1">
    <citation type="submission" date="2023-03" db="EMBL/GenBank/DDBJ databases">
        <title>Massive genome expansion in bonnet fungi (Mycena s.s.) driven by repeated elements and novel gene families across ecological guilds.</title>
        <authorList>
            <consortium name="Lawrence Berkeley National Laboratory"/>
            <person name="Harder C.B."/>
            <person name="Miyauchi S."/>
            <person name="Viragh M."/>
            <person name="Kuo A."/>
            <person name="Thoen E."/>
            <person name="Andreopoulos B."/>
            <person name="Lu D."/>
            <person name="Skrede I."/>
            <person name="Drula E."/>
            <person name="Henrissat B."/>
            <person name="Morin E."/>
            <person name="Kohler A."/>
            <person name="Barry K."/>
            <person name="LaButti K."/>
            <person name="Morin E."/>
            <person name="Salamov A."/>
            <person name="Lipzen A."/>
            <person name="Mereny Z."/>
            <person name="Hegedus B."/>
            <person name="Baldrian P."/>
            <person name="Stursova M."/>
            <person name="Weitz H."/>
            <person name="Taylor A."/>
            <person name="Grigoriev I.V."/>
            <person name="Nagy L.G."/>
            <person name="Martin F."/>
            <person name="Kauserud H."/>
        </authorList>
    </citation>
    <scope>NUCLEOTIDE SEQUENCE</scope>
    <source>
        <strain evidence="2">9284</strain>
    </source>
</reference>
<dbReference type="EMBL" id="JARKIF010000030">
    <property type="protein sequence ID" value="KAJ7612671.1"/>
    <property type="molecule type" value="Genomic_DNA"/>
</dbReference>
<name>A0AAD7FAP9_9AGAR</name>
<evidence type="ECO:0000313" key="2">
    <source>
        <dbReference type="EMBL" id="KAJ7612671.1"/>
    </source>
</evidence>
<protein>
    <recommendedName>
        <fullName evidence="1">F-box domain-containing protein</fullName>
    </recommendedName>
</protein>
<proteinExistence type="predicted"/>
<sequence>MGVWDVYCNISGAMHFNSPAAFVESFESDVQDKVPQEILDGLLYSKEDVSASQDRVILSYYDDDDDSYADKPGAIKLDSDGGWMLHDVEPCDYQRYQDRDDPAREYVLEEEFGVVTHCSLVIFRHRFPDYSASVVSQIVGHGSPGMYHGAVARTQEQWVEWLNVTDRVFEDEGESAEEWWLRFLTRSDRTPEEIIHEAWMGPGNMWMFVRPDRFPISEALALPALQQFAVSTPSETSKGSPSLLDLPLDIIQELCAHLPLPSLLSLPQINKSLRALVLPHLDAFVRRSIEWHHRYLLPETPSSAYRSNEENEWWTKQWVEGGKVDVNSIPWTAFARACATSRSMRSRKRIWDIVGEMEAAARRDGII</sequence>
<dbReference type="Proteomes" id="UP001221142">
    <property type="component" value="Unassembled WGS sequence"/>
</dbReference>
<dbReference type="InterPro" id="IPR036047">
    <property type="entry name" value="F-box-like_dom_sf"/>
</dbReference>
<dbReference type="SUPFAM" id="SSF81383">
    <property type="entry name" value="F-box domain"/>
    <property type="match status" value="1"/>
</dbReference>
<dbReference type="AlphaFoldDB" id="A0AAD7FAP9"/>
<feature type="domain" description="F-box" evidence="1">
    <location>
        <begin position="240"/>
        <end position="288"/>
    </location>
</feature>
<keyword evidence="3" id="KW-1185">Reference proteome</keyword>
<evidence type="ECO:0000259" key="1">
    <source>
        <dbReference type="PROSITE" id="PS50181"/>
    </source>
</evidence>
<accession>A0AAD7FAP9</accession>
<evidence type="ECO:0000313" key="3">
    <source>
        <dbReference type="Proteomes" id="UP001221142"/>
    </source>
</evidence>
<organism evidence="2 3">
    <name type="scientific">Roridomyces roridus</name>
    <dbReference type="NCBI Taxonomy" id="1738132"/>
    <lineage>
        <taxon>Eukaryota</taxon>
        <taxon>Fungi</taxon>
        <taxon>Dikarya</taxon>
        <taxon>Basidiomycota</taxon>
        <taxon>Agaricomycotina</taxon>
        <taxon>Agaricomycetes</taxon>
        <taxon>Agaricomycetidae</taxon>
        <taxon>Agaricales</taxon>
        <taxon>Marasmiineae</taxon>
        <taxon>Mycenaceae</taxon>
        <taxon>Roridomyces</taxon>
    </lineage>
</organism>
<gene>
    <name evidence="2" type="ORF">FB45DRAFT_939528</name>
</gene>
<comment type="caution">
    <text evidence="2">The sequence shown here is derived from an EMBL/GenBank/DDBJ whole genome shotgun (WGS) entry which is preliminary data.</text>
</comment>
<dbReference type="PROSITE" id="PS50181">
    <property type="entry name" value="FBOX"/>
    <property type="match status" value="1"/>
</dbReference>